<proteinExistence type="predicted"/>
<protein>
    <submittedName>
        <fullName evidence="1">Glutamine amidotransferase</fullName>
    </submittedName>
</protein>
<dbReference type="PROSITE" id="PS51273">
    <property type="entry name" value="GATASE_TYPE_1"/>
    <property type="match status" value="1"/>
</dbReference>
<dbReference type="InterPro" id="IPR011697">
    <property type="entry name" value="Peptidase_C26"/>
</dbReference>
<accession>A0ABT9YVC3</accession>
<dbReference type="InterPro" id="IPR029062">
    <property type="entry name" value="Class_I_gatase-like"/>
</dbReference>
<dbReference type="EMBL" id="JAUSTM010000034">
    <property type="protein sequence ID" value="MDQ0223552.1"/>
    <property type="molecule type" value="Genomic_DNA"/>
</dbReference>
<organism evidence="1 2">
    <name type="scientific">Streptococcus moroccensis</name>
    <dbReference type="NCBI Taxonomy" id="1451356"/>
    <lineage>
        <taxon>Bacteria</taxon>
        <taxon>Bacillati</taxon>
        <taxon>Bacillota</taxon>
        <taxon>Bacilli</taxon>
        <taxon>Lactobacillales</taxon>
        <taxon>Streptococcaceae</taxon>
        <taxon>Streptococcus</taxon>
    </lineage>
</organism>
<gene>
    <name evidence="1" type="ORF">J2S23_002129</name>
</gene>
<dbReference type="Gene3D" id="3.40.50.880">
    <property type="match status" value="1"/>
</dbReference>
<sequence>MTHPIIGISSNIEYNPEDRNFFQVYCAKGYVEGVQKAGGVPLVLPIGAPDLAASYADTIDKLILTGGQNVLPEYYGEEKTIKSDDYSRDRDEFELSLIREMVKRRKPIFSICRGTQLFNVAMGGTLHQEIKSHWQDLSAMHPTHEVILSAGTALSDIFGERPSINSFHRQAIKRLANNLEIIGYSADDDIIEAVKSNDGYPYMGVQWHPEFMIDHRQEDLMLFDFIVNQL</sequence>
<dbReference type="PANTHER" id="PTHR43235">
    <property type="entry name" value="GLUTAMINE AMIDOTRANSFERASE PB2B2.05-RELATED"/>
    <property type="match status" value="1"/>
</dbReference>
<comment type="caution">
    <text evidence="1">The sequence shown here is derived from an EMBL/GenBank/DDBJ whole genome shotgun (WGS) entry which is preliminary data.</text>
</comment>
<dbReference type="PANTHER" id="PTHR43235:SF1">
    <property type="entry name" value="GLUTAMINE AMIDOTRANSFERASE PB2B2.05-RELATED"/>
    <property type="match status" value="1"/>
</dbReference>
<evidence type="ECO:0000313" key="1">
    <source>
        <dbReference type="EMBL" id="MDQ0223552.1"/>
    </source>
</evidence>
<dbReference type="SUPFAM" id="SSF52317">
    <property type="entry name" value="Class I glutamine amidotransferase-like"/>
    <property type="match status" value="1"/>
</dbReference>
<keyword evidence="1" id="KW-0315">Glutamine amidotransferase</keyword>
<dbReference type="InterPro" id="IPR044668">
    <property type="entry name" value="PuuD-like"/>
</dbReference>
<dbReference type="Proteomes" id="UP001223079">
    <property type="component" value="Unassembled WGS sequence"/>
</dbReference>
<dbReference type="RefSeq" id="WP_307122692.1">
    <property type="nucleotide sequence ID" value="NZ_JAUSTM010000034.1"/>
</dbReference>
<dbReference type="CDD" id="cd01745">
    <property type="entry name" value="GATase1_2"/>
    <property type="match status" value="1"/>
</dbReference>
<evidence type="ECO:0000313" key="2">
    <source>
        <dbReference type="Proteomes" id="UP001223079"/>
    </source>
</evidence>
<keyword evidence="2" id="KW-1185">Reference proteome</keyword>
<dbReference type="Pfam" id="PF07722">
    <property type="entry name" value="Peptidase_C26"/>
    <property type="match status" value="1"/>
</dbReference>
<reference evidence="1 2" key="1">
    <citation type="submission" date="2023-07" db="EMBL/GenBank/DDBJ databases">
        <title>Genomic Encyclopedia of Type Strains, Phase IV (KMG-IV): sequencing the most valuable type-strain genomes for metagenomic binning, comparative biology and taxonomic classification.</title>
        <authorList>
            <person name="Goeker M."/>
        </authorList>
    </citation>
    <scope>NUCLEOTIDE SEQUENCE [LARGE SCALE GENOMIC DNA]</scope>
    <source>
        <strain evidence="1 2">DSM 105143</strain>
    </source>
</reference>
<name>A0ABT9YVC3_9STRE</name>